<evidence type="ECO:0008006" key="4">
    <source>
        <dbReference type="Google" id="ProtNLM"/>
    </source>
</evidence>
<dbReference type="InterPro" id="IPR019422">
    <property type="entry name" value="7TM_GPCR_serpentine_rcpt_Srh"/>
</dbReference>
<keyword evidence="1" id="KW-0812">Transmembrane</keyword>
<evidence type="ECO:0000313" key="3">
    <source>
        <dbReference type="Proteomes" id="UP001328107"/>
    </source>
</evidence>
<protein>
    <recommendedName>
        <fullName evidence="4">G protein-coupled receptor</fullName>
    </recommendedName>
</protein>
<dbReference type="AlphaFoldDB" id="A0AAN5HYC2"/>
<evidence type="ECO:0000313" key="2">
    <source>
        <dbReference type="EMBL" id="GMR45390.1"/>
    </source>
</evidence>
<dbReference type="Proteomes" id="UP001328107">
    <property type="component" value="Unassembled WGS sequence"/>
</dbReference>
<feature type="non-terminal residue" evidence="2">
    <location>
        <position position="155"/>
    </location>
</feature>
<feature type="transmembrane region" description="Helical" evidence="1">
    <location>
        <begin position="109"/>
        <end position="131"/>
    </location>
</feature>
<keyword evidence="1" id="KW-0472">Membrane</keyword>
<dbReference type="EMBL" id="BTRK01000004">
    <property type="protein sequence ID" value="GMR45390.1"/>
    <property type="molecule type" value="Genomic_DNA"/>
</dbReference>
<feature type="transmembrane region" description="Helical" evidence="1">
    <location>
        <begin position="6"/>
        <end position="28"/>
    </location>
</feature>
<name>A0AAN5HYC2_9BILA</name>
<comment type="caution">
    <text evidence="2">The sequence shown here is derived from an EMBL/GenBank/DDBJ whole genome shotgun (WGS) entry which is preliminary data.</text>
</comment>
<evidence type="ECO:0000256" key="1">
    <source>
        <dbReference type="SAM" id="Phobius"/>
    </source>
</evidence>
<dbReference type="PANTHER" id="PTHR45830">
    <property type="entry name" value="SERPENTINE RECEPTOR, CLASS I"/>
    <property type="match status" value="1"/>
</dbReference>
<feature type="non-terminal residue" evidence="2">
    <location>
        <position position="1"/>
    </location>
</feature>
<gene>
    <name evidence="2" type="ORF">PMAYCL1PPCAC_15585</name>
</gene>
<proteinExistence type="predicted"/>
<keyword evidence="3" id="KW-1185">Reference proteome</keyword>
<organism evidence="2 3">
    <name type="scientific">Pristionchus mayeri</name>
    <dbReference type="NCBI Taxonomy" id="1317129"/>
    <lineage>
        <taxon>Eukaryota</taxon>
        <taxon>Metazoa</taxon>
        <taxon>Ecdysozoa</taxon>
        <taxon>Nematoda</taxon>
        <taxon>Chromadorea</taxon>
        <taxon>Rhabditida</taxon>
        <taxon>Rhabditina</taxon>
        <taxon>Diplogasteromorpha</taxon>
        <taxon>Diplogasteroidea</taxon>
        <taxon>Neodiplogasteridae</taxon>
        <taxon>Pristionchus</taxon>
    </lineage>
</organism>
<reference evidence="3" key="1">
    <citation type="submission" date="2022-10" db="EMBL/GenBank/DDBJ databases">
        <title>Genome assembly of Pristionchus species.</title>
        <authorList>
            <person name="Yoshida K."/>
            <person name="Sommer R.J."/>
        </authorList>
    </citation>
    <scope>NUCLEOTIDE SEQUENCE [LARGE SCALE GENOMIC DNA]</scope>
    <source>
        <strain evidence="3">RS5460</strain>
    </source>
</reference>
<dbReference type="Pfam" id="PF10318">
    <property type="entry name" value="7TM_GPCR_Srh"/>
    <property type="match status" value="1"/>
</dbReference>
<sequence>ISMFLMVLMLSAFGMLIIARHQLLLLEGSLISLGRSTRKCVYLIVLLLFQSITVACWLTMQTEKEKQNEVLDTYPQLKWRERGLNWYIFDGRKSASIVHVWNTVCIANFLLGIFLVVVPFIHMLVIVLRAGRRVHSHSSKRDGKHLEHARTVMIQ</sequence>
<feature type="transmembrane region" description="Helical" evidence="1">
    <location>
        <begin position="40"/>
        <end position="60"/>
    </location>
</feature>
<dbReference type="PANTHER" id="PTHR45830:SF15">
    <property type="entry name" value="SERPENTINE RECEPTOR, CLASS I"/>
    <property type="match status" value="1"/>
</dbReference>
<keyword evidence="1" id="KW-1133">Transmembrane helix</keyword>
<accession>A0AAN5HYC2</accession>